<dbReference type="PANTHER" id="PTHR10803">
    <property type="entry name" value="ARSENICAL PUMP-DRIVING ATPASE ARSENITE-TRANSLOCATING ATPASE"/>
    <property type="match status" value="1"/>
</dbReference>
<dbReference type="SUPFAM" id="SSF52540">
    <property type="entry name" value="P-loop containing nucleoside triphosphate hydrolases"/>
    <property type="match status" value="2"/>
</dbReference>
<feature type="coiled-coil region" evidence="1">
    <location>
        <begin position="553"/>
        <end position="583"/>
    </location>
</feature>
<dbReference type="GO" id="GO:0071816">
    <property type="term" value="P:tail-anchored membrane protein insertion into ER membrane"/>
    <property type="evidence" value="ECO:0007669"/>
    <property type="project" value="TreeGrafter"/>
</dbReference>
<dbReference type="Gene3D" id="3.40.50.300">
    <property type="entry name" value="P-loop containing nucleotide triphosphate hydrolases"/>
    <property type="match status" value="2"/>
</dbReference>
<protein>
    <recommendedName>
        <fullName evidence="2">ArsA/GET3 Anion-transporting ATPase-like domain-containing protein</fullName>
    </recommendedName>
</protein>
<dbReference type="CDD" id="cd02035">
    <property type="entry name" value="ArsA"/>
    <property type="match status" value="2"/>
</dbReference>
<dbReference type="Pfam" id="PF02374">
    <property type="entry name" value="ArsA_ATPase"/>
    <property type="match status" value="2"/>
</dbReference>
<comment type="caution">
    <text evidence="3">The sequence shown here is derived from an EMBL/GenBank/DDBJ whole genome shotgun (WGS) entry which is preliminary data.</text>
</comment>
<dbReference type="EMBL" id="JALJOU010000115">
    <property type="protein sequence ID" value="KAK9820634.1"/>
    <property type="molecule type" value="Genomic_DNA"/>
</dbReference>
<feature type="domain" description="ArsA/GET3 Anion-transporting ATPase-like" evidence="2">
    <location>
        <begin position="39"/>
        <end position="342"/>
    </location>
</feature>
<dbReference type="NCBIfam" id="TIGR00345">
    <property type="entry name" value="GET3_arsA_TRC40"/>
    <property type="match status" value="2"/>
</dbReference>
<dbReference type="InterPro" id="IPR016300">
    <property type="entry name" value="ATPase_ArsA/GET3"/>
</dbReference>
<feature type="domain" description="ArsA/GET3 Anion-transporting ATPase-like" evidence="2">
    <location>
        <begin position="360"/>
        <end position="678"/>
    </location>
</feature>
<name>A0AAW1QGU4_9CHLO</name>
<dbReference type="PANTHER" id="PTHR10803:SF0">
    <property type="entry name" value="ATPASE GET3B"/>
    <property type="match status" value="1"/>
</dbReference>
<sequence length="681" mass="73012">MTKTLCATKSGGALKLHQRSMCSCSLRQRRGLLDVKDCSLAASLAVKFAAAGHNTLVVSTDPAHSLSDSLDQDVSGGRPVPVEGTELPLWGLEIDPERARDAFRAFAGKDGGKGAKDFLGGMGLGMLAGQLADLKLGEVLDTPPPGLDEAVAIAKVVEFVHGEEYARFTRIVFDTAPTGHTLRLLTVPDFVEASLGKLIRLRKKLAAAGGAVRGLFGASEQQDEAVAKLEALKESVAMVRELFRDQAATEFIIATIPTVLGINESARLLQALRRERIPCKRIIVNQVISEALGEAFLRLRLRDQAKALAMLGEAPELAGLEQLRAPLVDLEVRGLPALRYFGGLAWAPVVERMAAGSERKYFMLGGKGGVGKTSAAAALAVQLAQAGHNTLVVSTDPAHSLSDSLAQDVGGGQPVAVEGDVPLWGMQIDVAAAAEEVRAVGRDDGAKPLDDFLGSVGLGAVGEQLKDLRLSELLETLPPGVDEAVAISKVVQFINSPEYAHFSRIVFDTAPTGHTLRLLTLPDFLDASLGKIVRLRQKLVDAADTVKGLFGVKKEEDSAVQRLERLQARMEQARAVFRDAEATEFVVVTIPTVMAAAESVRLAAALKKEQVPVHALLVNQVVQESATQRFLAQRRRDQQRALQLLRDDPGLRELQVTEAPLVDLEVRGVPALMYFGGQVWK</sequence>
<evidence type="ECO:0000313" key="4">
    <source>
        <dbReference type="Proteomes" id="UP001445335"/>
    </source>
</evidence>
<reference evidence="3 4" key="1">
    <citation type="journal article" date="2024" name="Nat. Commun.">
        <title>Phylogenomics reveals the evolutionary origins of lichenization in chlorophyte algae.</title>
        <authorList>
            <person name="Puginier C."/>
            <person name="Libourel C."/>
            <person name="Otte J."/>
            <person name="Skaloud P."/>
            <person name="Haon M."/>
            <person name="Grisel S."/>
            <person name="Petersen M."/>
            <person name="Berrin J.G."/>
            <person name="Delaux P.M."/>
            <person name="Dal Grande F."/>
            <person name="Keller J."/>
        </authorList>
    </citation>
    <scope>NUCLEOTIDE SEQUENCE [LARGE SCALE GENOMIC DNA]</scope>
    <source>
        <strain evidence="3 4">SAG 245.80</strain>
    </source>
</reference>
<keyword evidence="1" id="KW-0175">Coiled coil</keyword>
<accession>A0AAW1QGU4</accession>
<dbReference type="GO" id="GO:0005524">
    <property type="term" value="F:ATP binding"/>
    <property type="evidence" value="ECO:0007669"/>
    <property type="project" value="InterPro"/>
</dbReference>
<dbReference type="GO" id="GO:0016887">
    <property type="term" value="F:ATP hydrolysis activity"/>
    <property type="evidence" value="ECO:0007669"/>
    <property type="project" value="InterPro"/>
</dbReference>
<dbReference type="InterPro" id="IPR025723">
    <property type="entry name" value="ArsA/GET3_ATPase-like"/>
</dbReference>
<organism evidence="3 4">
    <name type="scientific">Elliptochloris bilobata</name>
    <dbReference type="NCBI Taxonomy" id="381761"/>
    <lineage>
        <taxon>Eukaryota</taxon>
        <taxon>Viridiplantae</taxon>
        <taxon>Chlorophyta</taxon>
        <taxon>core chlorophytes</taxon>
        <taxon>Trebouxiophyceae</taxon>
        <taxon>Trebouxiophyceae incertae sedis</taxon>
        <taxon>Elliptochloris clade</taxon>
        <taxon>Elliptochloris</taxon>
    </lineage>
</organism>
<gene>
    <name evidence="3" type="ORF">WJX81_000579</name>
</gene>
<evidence type="ECO:0000256" key="1">
    <source>
        <dbReference type="SAM" id="Coils"/>
    </source>
</evidence>
<evidence type="ECO:0000313" key="3">
    <source>
        <dbReference type="EMBL" id="KAK9820634.1"/>
    </source>
</evidence>
<dbReference type="AlphaFoldDB" id="A0AAW1QGU4"/>
<evidence type="ECO:0000259" key="2">
    <source>
        <dbReference type="Pfam" id="PF02374"/>
    </source>
</evidence>
<proteinExistence type="predicted"/>
<dbReference type="FunFam" id="3.40.50.300:FF:002933">
    <property type="entry name" value="Putative arsenical pump-driving ATPase"/>
    <property type="match status" value="1"/>
</dbReference>
<keyword evidence="4" id="KW-1185">Reference proteome</keyword>
<dbReference type="GO" id="GO:0043529">
    <property type="term" value="C:GET complex"/>
    <property type="evidence" value="ECO:0007669"/>
    <property type="project" value="TreeGrafter"/>
</dbReference>
<dbReference type="InterPro" id="IPR027417">
    <property type="entry name" value="P-loop_NTPase"/>
</dbReference>
<dbReference type="Proteomes" id="UP001445335">
    <property type="component" value="Unassembled WGS sequence"/>
</dbReference>